<dbReference type="EMBL" id="CAUYUJ010011781">
    <property type="protein sequence ID" value="CAK0832593.1"/>
    <property type="molecule type" value="Genomic_DNA"/>
</dbReference>
<accession>A0ABN9SLI3</accession>
<name>A0ABN9SLI3_9DINO</name>
<keyword evidence="3" id="KW-1185">Reference proteome</keyword>
<evidence type="ECO:0000256" key="1">
    <source>
        <dbReference type="SAM" id="MobiDB-lite"/>
    </source>
</evidence>
<feature type="region of interest" description="Disordered" evidence="1">
    <location>
        <begin position="223"/>
        <end position="244"/>
    </location>
</feature>
<proteinExistence type="predicted"/>
<protein>
    <submittedName>
        <fullName evidence="2">Uncharacterized protein</fullName>
    </submittedName>
</protein>
<feature type="compositionally biased region" description="Low complexity" evidence="1">
    <location>
        <begin position="223"/>
        <end position="238"/>
    </location>
</feature>
<organism evidence="2 3">
    <name type="scientific">Prorocentrum cordatum</name>
    <dbReference type="NCBI Taxonomy" id="2364126"/>
    <lineage>
        <taxon>Eukaryota</taxon>
        <taxon>Sar</taxon>
        <taxon>Alveolata</taxon>
        <taxon>Dinophyceae</taxon>
        <taxon>Prorocentrales</taxon>
        <taxon>Prorocentraceae</taxon>
        <taxon>Prorocentrum</taxon>
    </lineage>
</organism>
<reference evidence="2" key="1">
    <citation type="submission" date="2023-10" db="EMBL/GenBank/DDBJ databases">
        <authorList>
            <person name="Chen Y."/>
            <person name="Shah S."/>
            <person name="Dougan E. K."/>
            <person name="Thang M."/>
            <person name="Chan C."/>
        </authorList>
    </citation>
    <scope>NUCLEOTIDE SEQUENCE [LARGE SCALE GENOMIC DNA]</scope>
</reference>
<evidence type="ECO:0000313" key="3">
    <source>
        <dbReference type="Proteomes" id="UP001189429"/>
    </source>
</evidence>
<sequence>MEPMGLMIFEKIIFTTIASALQADTMAAFEQTSTEARDLIGATRTWAGREAANVNESMREACPWNEDGSFEDEYFVYRVVLSTRRAAVLQAFAVAKGLDLSHFENDGTWNFIPRSWSWTASYVPACLIPASVFYDSLCTLASLAGHKGIIKACLGVVNGTARMRRLATQAKAGRLDTFSLIAELEVCLVARFILDSSVGDISTCKEEWCDRFRRTDGFDPLYSDSSAEDSLSVSSEVEGLPGFE</sequence>
<evidence type="ECO:0000313" key="2">
    <source>
        <dbReference type="EMBL" id="CAK0832593.1"/>
    </source>
</evidence>
<gene>
    <name evidence="2" type="ORF">PCOR1329_LOCUS30574</name>
</gene>
<comment type="caution">
    <text evidence="2">The sequence shown here is derived from an EMBL/GenBank/DDBJ whole genome shotgun (WGS) entry which is preliminary data.</text>
</comment>
<dbReference type="Proteomes" id="UP001189429">
    <property type="component" value="Unassembled WGS sequence"/>
</dbReference>